<feature type="transmembrane region" description="Helical" evidence="12">
    <location>
        <begin position="109"/>
        <end position="130"/>
    </location>
</feature>
<evidence type="ECO:0000256" key="10">
    <source>
        <dbReference type="ARBA" id="ARBA00023049"/>
    </source>
</evidence>
<evidence type="ECO:0000313" key="14">
    <source>
        <dbReference type="EMBL" id="MFC4558947.1"/>
    </source>
</evidence>
<evidence type="ECO:0000256" key="12">
    <source>
        <dbReference type="SAM" id="Phobius"/>
    </source>
</evidence>
<evidence type="ECO:0000256" key="9">
    <source>
        <dbReference type="ARBA" id="ARBA00022989"/>
    </source>
</evidence>
<evidence type="ECO:0000256" key="6">
    <source>
        <dbReference type="ARBA" id="ARBA00022723"/>
    </source>
</evidence>
<protein>
    <submittedName>
        <fullName evidence="14">Site-2 protease family protein</fullName>
    </submittedName>
</protein>
<keyword evidence="9 12" id="KW-1133">Transmembrane helix</keyword>
<comment type="cofactor">
    <cofactor evidence="1">
        <name>Zn(2+)</name>
        <dbReference type="ChEBI" id="CHEBI:29105"/>
    </cofactor>
</comment>
<keyword evidence="15" id="KW-1185">Reference proteome</keyword>
<dbReference type="PANTHER" id="PTHR39188:SF3">
    <property type="entry name" value="STAGE IV SPORULATION PROTEIN FB"/>
    <property type="match status" value="1"/>
</dbReference>
<gene>
    <name evidence="14" type="ORF">ACFO3D_12090</name>
</gene>
<proteinExistence type="inferred from homology"/>
<evidence type="ECO:0000259" key="13">
    <source>
        <dbReference type="Pfam" id="PF02163"/>
    </source>
</evidence>
<organism evidence="14 15">
    <name type="scientific">Virgibacillus kekensis</name>
    <dbReference type="NCBI Taxonomy" id="202261"/>
    <lineage>
        <taxon>Bacteria</taxon>
        <taxon>Bacillati</taxon>
        <taxon>Bacillota</taxon>
        <taxon>Bacilli</taxon>
        <taxon>Bacillales</taxon>
        <taxon>Bacillaceae</taxon>
        <taxon>Virgibacillus</taxon>
    </lineage>
</organism>
<comment type="subcellular location">
    <subcellularLocation>
        <location evidence="2">Membrane</location>
        <topology evidence="2">Multi-pass membrane protein</topology>
    </subcellularLocation>
</comment>
<feature type="transmembrane region" description="Helical" evidence="12">
    <location>
        <begin position="12"/>
        <end position="41"/>
    </location>
</feature>
<feature type="domain" description="Peptidase M50" evidence="13">
    <location>
        <begin position="32"/>
        <end position="99"/>
    </location>
</feature>
<keyword evidence="10" id="KW-0482">Metalloprotease</keyword>
<dbReference type="Pfam" id="PF02163">
    <property type="entry name" value="Peptidase_M50"/>
    <property type="match status" value="2"/>
</dbReference>
<evidence type="ECO:0000256" key="7">
    <source>
        <dbReference type="ARBA" id="ARBA00022801"/>
    </source>
</evidence>
<comment type="caution">
    <text evidence="14">The sequence shown here is derived from an EMBL/GenBank/DDBJ whole genome shotgun (WGS) entry which is preliminary data.</text>
</comment>
<keyword evidence="5 12" id="KW-0812">Transmembrane</keyword>
<feature type="transmembrane region" description="Helical" evidence="12">
    <location>
        <begin position="159"/>
        <end position="192"/>
    </location>
</feature>
<evidence type="ECO:0000256" key="1">
    <source>
        <dbReference type="ARBA" id="ARBA00001947"/>
    </source>
</evidence>
<reference evidence="15" key="1">
    <citation type="journal article" date="2019" name="Int. J. Syst. Evol. Microbiol.">
        <title>The Global Catalogue of Microorganisms (GCM) 10K type strain sequencing project: providing services to taxonomists for standard genome sequencing and annotation.</title>
        <authorList>
            <consortium name="The Broad Institute Genomics Platform"/>
            <consortium name="The Broad Institute Genome Sequencing Center for Infectious Disease"/>
            <person name="Wu L."/>
            <person name="Ma J."/>
        </authorList>
    </citation>
    <scope>NUCLEOTIDE SEQUENCE [LARGE SCALE GENOMIC DNA]</scope>
    <source>
        <strain evidence="15">CGMCC 4.7426</strain>
    </source>
</reference>
<feature type="domain" description="Peptidase M50" evidence="13">
    <location>
        <begin position="110"/>
        <end position="168"/>
    </location>
</feature>
<comment type="similarity">
    <text evidence="3">Belongs to the peptidase M50B family.</text>
</comment>
<keyword evidence="8" id="KW-0862">Zinc</keyword>
<evidence type="ECO:0000256" key="2">
    <source>
        <dbReference type="ARBA" id="ARBA00004141"/>
    </source>
</evidence>
<keyword evidence="7" id="KW-0378">Hydrolase</keyword>
<dbReference type="GO" id="GO:0006508">
    <property type="term" value="P:proteolysis"/>
    <property type="evidence" value="ECO:0007669"/>
    <property type="project" value="UniProtKB-KW"/>
</dbReference>
<dbReference type="RefSeq" id="WP_390296302.1">
    <property type="nucleotide sequence ID" value="NZ_JBHSFU010000006.1"/>
</dbReference>
<dbReference type="InterPro" id="IPR008915">
    <property type="entry name" value="Peptidase_M50"/>
</dbReference>
<dbReference type="EMBL" id="JBHSFU010000006">
    <property type="protein sequence ID" value="MFC4558947.1"/>
    <property type="molecule type" value="Genomic_DNA"/>
</dbReference>
<sequence>MRLLKKLPAIRIHPILLIFIIVSFLTGTFVELMIILGIVFFHELGHYMMAAAFQWRIRGIMLWVFGGVMDTDEYGTSPLHEELLVTIAGPFQHLFVYMGLWLLPVEQMLPSSIIELIFFYNTVILLFNLLPVWPLDGGKIVFLILSAILPYRKAYNYVILFSLCTCFIVLVVQFFVIQFTMSSFMLFLFLLIENRTDWKQRYYVFLRFLLQRYYGNTDLKGIRSIEVSYDNKLIEVFTRFYRTKKHSIFVTYPDRTRLPIDEMDCLHSYFHKRQHQQSIGEIAESVS</sequence>
<evidence type="ECO:0000256" key="5">
    <source>
        <dbReference type="ARBA" id="ARBA00022692"/>
    </source>
</evidence>
<keyword evidence="11 12" id="KW-0472">Membrane</keyword>
<keyword evidence="6" id="KW-0479">Metal-binding</keyword>
<evidence type="ECO:0000256" key="8">
    <source>
        <dbReference type="ARBA" id="ARBA00022833"/>
    </source>
</evidence>
<dbReference type="GO" id="GO:0008233">
    <property type="term" value="F:peptidase activity"/>
    <property type="evidence" value="ECO:0007669"/>
    <property type="project" value="UniProtKB-KW"/>
</dbReference>
<keyword evidence="4 14" id="KW-0645">Protease</keyword>
<evidence type="ECO:0000256" key="3">
    <source>
        <dbReference type="ARBA" id="ARBA00007931"/>
    </source>
</evidence>
<name>A0ABV9DK13_9BACI</name>
<feature type="transmembrane region" description="Helical" evidence="12">
    <location>
        <begin position="83"/>
        <end position="103"/>
    </location>
</feature>
<dbReference type="Proteomes" id="UP001595989">
    <property type="component" value="Unassembled WGS sequence"/>
</dbReference>
<evidence type="ECO:0000256" key="11">
    <source>
        <dbReference type="ARBA" id="ARBA00023136"/>
    </source>
</evidence>
<dbReference type="PANTHER" id="PTHR39188">
    <property type="entry name" value="MEMBRANE-ASSOCIATED ZINC METALLOPROTEASE M50B"/>
    <property type="match status" value="1"/>
</dbReference>
<evidence type="ECO:0000256" key="4">
    <source>
        <dbReference type="ARBA" id="ARBA00022670"/>
    </source>
</evidence>
<accession>A0ABV9DK13</accession>
<evidence type="ECO:0000313" key="15">
    <source>
        <dbReference type="Proteomes" id="UP001595989"/>
    </source>
</evidence>